<gene>
    <name evidence="1" type="ORF">MNB_SUP05-4-424</name>
</gene>
<name>A0A1W1D8L6_9ZZZZ</name>
<proteinExistence type="predicted"/>
<organism evidence="1">
    <name type="scientific">hydrothermal vent metagenome</name>
    <dbReference type="NCBI Taxonomy" id="652676"/>
    <lineage>
        <taxon>unclassified sequences</taxon>
        <taxon>metagenomes</taxon>
        <taxon>ecological metagenomes</taxon>
    </lineage>
</organism>
<evidence type="ECO:0000313" key="1">
    <source>
        <dbReference type="EMBL" id="SFV76766.1"/>
    </source>
</evidence>
<dbReference type="EMBL" id="FPHR01000006">
    <property type="protein sequence ID" value="SFV76766.1"/>
    <property type="molecule type" value="Genomic_DNA"/>
</dbReference>
<accession>A0A1W1D8L6</accession>
<protein>
    <submittedName>
        <fullName evidence="1">Uncharacterized protein</fullName>
    </submittedName>
</protein>
<sequence length="93" mass="10651">MRKDFTQLTAFALLAVSMSVCAQKATIYSDQSITIYADNTVVSTKTGRPLVFSESKTWVEEDYFTQQEKYCEVDSIHKDKLNKFLKKISKPSK</sequence>
<dbReference type="AlphaFoldDB" id="A0A1W1D8L6"/>
<reference evidence="1" key="1">
    <citation type="submission" date="2016-10" db="EMBL/GenBank/DDBJ databases">
        <authorList>
            <person name="de Groot N.N."/>
        </authorList>
    </citation>
    <scope>NUCLEOTIDE SEQUENCE</scope>
</reference>